<gene>
    <name evidence="1" type="ORF">WA026_020026</name>
</gene>
<comment type="caution">
    <text evidence="1">The sequence shown here is derived from an EMBL/GenBank/DDBJ whole genome shotgun (WGS) entry which is preliminary data.</text>
</comment>
<keyword evidence="2" id="KW-1185">Reference proteome</keyword>
<dbReference type="Proteomes" id="UP001431783">
    <property type="component" value="Unassembled WGS sequence"/>
</dbReference>
<organism evidence="1 2">
    <name type="scientific">Henosepilachna vigintioctopunctata</name>
    <dbReference type="NCBI Taxonomy" id="420089"/>
    <lineage>
        <taxon>Eukaryota</taxon>
        <taxon>Metazoa</taxon>
        <taxon>Ecdysozoa</taxon>
        <taxon>Arthropoda</taxon>
        <taxon>Hexapoda</taxon>
        <taxon>Insecta</taxon>
        <taxon>Pterygota</taxon>
        <taxon>Neoptera</taxon>
        <taxon>Endopterygota</taxon>
        <taxon>Coleoptera</taxon>
        <taxon>Polyphaga</taxon>
        <taxon>Cucujiformia</taxon>
        <taxon>Coccinelloidea</taxon>
        <taxon>Coccinellidae</taxon>
        <taxon>Epilachninae</taxon>
        <taxon>Epilachnini</taxon>
        <taxon>Henosepilachna</taxon>
    </lineage>
</organism>
<protein>
    <submittedName>
        <fullName evidence="1">Uncharacterized protein</fullName>
    </submittedName>
</protein>
<evidence type="ECO:0000313" key="2">
    <source>
        <dbReference type="Proteomes" id="UP001431783"/>
    </source>
</evidence>
<name>A0AAW1V153_9CUCU</name>
<dbReference type="AlphaFoldDB" id="A0AAW1V153"/>
<sequence length="70" mass="7905">MEDVLSKLDISTLRKIPRVQHESELLDTIYLKNKVIPMSSESPELFGLVKVHKDDPLVRPVASFSKVPSC</sequence>
<accession>A0AAW1V153</accession>
<proteinExistence type="predicted"/>
<evidence type="ECO:0000313" key="1">
    <source>
        <dbReference type="EMBL" id="KAK9887083.1"/>
    </source>
</evidence>
<dbReference type="EMBL" id="JARQZJ010000104">
    <property type="protein sequence ID" value="KAK9887083.1"/>
    <property type="molecule type" value="Genomic_DNA"/>
</dbReference>
<reference evidence="1 2" key="1">
    <citation type="submission" date="2023-03" db="EMBL/GenBank/DDBJ databases">
        <title>Genome insight into feeding habits of ladybird beetles.</title>
        <authorList>
            <person name="Li H.-S."/>
            <person name="Huang Y.-H."/>
            <person name="Pang H."/>
        </authorList>
    </citation>
    <scope>NUCLEOTIDE SEQUENCE [LARGE SCALE GENOMIC DNA]</scope>
    <source>
        <strain evidence="1">SYSU_2023b</strain>
        <tissue evidence="1">Whole body</tissue>
    </source>
</reference>